<sequence>MRMHGFARGRGEGWGGGPGFGRGRGRFGGEVPDTSDAPAFIRGALPADWYTGQADVRIDRDEIIITGELSVPKLADDASDADRAAAEQGRIAAFRETTREQRIQIARQLEHRYQRKVAWGATAGGTTQLFTTHSAPVMTRLRQEERLILDTLVDSGVAKSRSEALAWCVHLVGQHAETWLGELRDAMGAVDKLRKQGPEL</sequence>
<dbReference type="EMBL" id="BOPF01000004">
    <property type="protein sequence ID" value="GIJ44859.1"/>
    <property type="molecule type" value="Genomic_DNA"/>
</dbReference>
<dbReference type="RefSeq" id="WP_239152572.1">
    <property type="nucleotide sequence ID" value="NZ_BOPF01000004.1"/>
</dbReference>
<evidence type="ECO:0000256" key="1">
    <source>
        <dbReference type="SAM" id="MobiDB-lite"/>
    </source>
</evidence>
<dbReference type="AlphaFoldDB" id="A0A8J4DNW0"/>
<proteinExistence type="predicted"/>
<gene>
    <name evidence="2" type="ORF">Val02_17450</name>
</gene>
<feature type="compositionally biased region" description="Gly residues" evidence="1">
    <location>
        <begin position="12"/>
        <end position="28"/>
    </location>
</feature>
<evidence type="ECO:0000313" key="2">
    <source>
        <dbReference type="EMBL" id="GIJ44859.1"/>
    </source>
</evidence>
<dbReference type="Proteomes" id="UP000619260">
    <property type="component" value="Unassembled WGS sequence"/>
</dbReference>
<reference evidence="2" key="1">
    <citation type="submission" date="2021-01" db="EMBL/GenBank/DDBJ databases">
        <title>Whole genome shotgun sequence of Virgisporangium aliadipatigenens NBRC 105644.</title>
        <authorList>
            <person name="Komaki H."/>
            <person name="Tamura T."/>
        </authorList>
    </citation>
    <scope>NUCLEOTIDE SEQUENCE</scope>
    <source>
        <strain evidence="2">NBRC 105644</strain>
    </source>
</reference>
<feature type="region of interest" description="Disordered" evidence="1">
    <location>
        <begin position="1"/>
        <end position="33"/>
    </location>
</feature>
<name>A0A8J4DNW0_9ACTN</name>
<evidence type="ECO:0000313" key="3">
    <source>
        <dbReference type="Proteomes" id="UP000619260"/>
    </source>
</evidence>
<keyword evidence="3" id="KW-1185">Reference proteome</keyword>
<accession>A0A8J4DNW0</accession>
<protein>
    <submittedName>
        <fullName evidence="2">Uncharacterized protein</fullName>
    </submittedName>
</protein>
<organism evidence="2 3">
    <name type="scientific">Virgisporangium aliadipatigenens</name>
    <dbReference type="NCBI Taxonomy" id="741659"/>
    <lineage>
        <taxon>Bacteria</taxon>
        <taxon>Bacillati</taxon>
        <taxon>Actinomycetota</taxon>
        <taxon>Actinomycetes</taxon>
        <taxon>Micromonosporales</taxon>
        <taxon>Micromonosporaceae</taxon>
        <taxon>Virgisporangium</taxon>
    </lineage>
</organism>
<comment type="caution">
    <text evidence="2">The sequence shown here is derived from an EMBL/GenBank/DDBJ whole genome shotgun (WGS) entry which is preliminary data.</text>
</comment>